<keyword evidence="1" id="KW-1133">Transmembrane helix</keyword>
<dbReference type="AlphaFoldDB" id="A0A1H4G7X0"/>
<dbReference type="RefSeq" id="WP_090535247.1">
    <property type="nucleotide sequence ID" value="NZ_FNRQ01000005.1"/>
</dbReference>
<evidence type="ECO:0008006" key="4">
    <source>
        <dbReference type="Google" id="ProtNLM"/>
    </source>
</evidence>
<reference evidence="3" key="1">
    <citation type="submission" date="2016-10" db="EMBL/GenBank/DDBJ databases">
        <authorList>
            <person name="Varghese N."/>
            <person name="Submissions S."/>
        </authorList>
    </citation>
    <scope>NUCLEOTIDE SEQUENCE [LARGE SCALE GENOMIC DNA]</scope>
    <source>
        <strain evidence="3">LMG 24000</strain>
    </source>
</reference>
<dbReference type="Proteomes" id="UP000198638">
    <property type="component" value="Unassembled WGS sequence"/>
</dbReference>
<protein>
    <recommendedName>
        <fullName evidence="4">DUF2964 family protein</fullName>
    </recommendedName>
</protein>
<proteinExistence type="predicted"/>
<dbReference type="Pfam" id="PF11177">
    <property type="entry name" value="DUF2964"/>
    <property type="match status" value="1"/>
</dbReference>
<keyword evidence="1" id="KW-0472">Membrane</keyword>
<evidence type="ECO:0000313" key="3">
    <source>
        <dbReference type="Proteomes" id="UP000198638"/>
    </source>
</evidence>
<gene>
    <name evidence="2" type="ORF">SAMN05192564_105371</name>
</gene>
<dbReference type="InterPro" id="IPR021347">
    <property type="entry name" value="DUF2964"/>
</dbReference>
<feature type="transmembrane region" description="Helical" evidence="1">
    <location>
        <begin position="52"/>
        <end position="71"/>
    </location>
</feature>
<keyword evidence="3" id="KW-1185">Reference proteome</keyword>
<organism evidence="2 3">
    <name type="scientific">Paraburkholderia sartisoli</name>
    <dbReference type="NCBI Taxonomy" id="83784"/>
    <lineage>
        <taxon>Bacteria</taxon>
        <taxon>Pseudomonadati</taxon>
        <taxon>Pseudomonadota</taxon>
        <taxon>Betaproteobacteria</taxon>
        <taxon>Burkholderiales</taxon>
        <taxon>Burkholderiaceae</taxon>
        <taxon>Paraburkholderia</taxon>
    </lineage>
</organism>
<evidence type="ECO:0000313" key="2">
    <source>
        <dbReference type="EMBL" id="SEB05654.1"/>
    </source>
</evidence>
<name>A0A1H4G7X0_9BURK</name>
<evidence type="ECO:0000256" key="1">
    <source>
        <dbReference type="SAM" id="Phobius"/>
    </source>
</evidence>
<feature type="transmembrane region" description="Helical" evidence="1">
    <location>
        <begin position="24"/>
        <end position="46"/>
    </location>
</feature>
<keyword evidence="1" id="KW-0812">Transmembrane</keyword>
<sequence>MKLSRWREGAGPERRKLVWTKLRVLLAAIGTLTAVAGIAVCVNGLLEFNKVKVAAGVAVIIASTVLYIVMLSGSE</sequence>
<accession>A0A1H4G7X0</accession>
<dbReference type="OrthoDB" id="9106119at2"/>
<dbReference type="EMBL" id="FNRQ01000005">
    <property type="protein sequence ID" value="SEB05654.1"/>
    <property type="molecule type" value="Genomic_DNA"/>
</dbReference>